<dbReference type="InterPro" id="IPR051913">
    <property type="entry name" value="GH2_Domain-Containing"/>
</dbReference>
<dbReference type="InterPro" id="IPR008979">
    <property type="entry name" value="Galactose-bd-like_sf"/>
</dbReference>
<feature type="chain" id="PRO_5025460035" evidence="5">
    <location>
        <begin position="20"/>
        <end position="951"/>
    </location>
</feature>
<dbReference type="InterPro" id="IPR013783">
    <property type="entry name" value="Ig-like_fold"/>
</dbReference>
<reference evidence="10" key="1">
    <citation type="journal article" date="2020" name="Stud. Mycol.">
        <title>101 Dothideomycetes genomes: a test case for predicting lifestyles and emergence of pathogens.</title>
        <authorList>
            <person name="Haridas S."/>
            <person name="Albert R."/>
            <person name="Binder M."/>
            <person name="Bloem J."/>
            <person name="Labutti K."/>
            <person name="Salamov A."/>
            <person name="Andreopoulos B."/>
            <person name="Baker S."/>
            <person name="Barry K."/>
            <person name="Bills G."/>
            <person name="Bluhm B."/>
            <person name="Cannon C."/>
            <person name="Castanera R."/>
            <person name="Culley D."/>
            <person name="Daum C."/>
            <person name="Ezra D."/>
            <person name="Gonzalez J."/>
            <person name="Henrissat B."/>
            <person name="Kuo A."/>
            <person name="Liang C."/>
            <person name="Lipzen A."/>
            <person name="Lutzoni F."/>
            <person name="Magnuson J."/>
            <person name="Mondo S."/>
            <person name="Nolan M."/>
            <person name="Ohm R."/>
            <person name="Pangilinan J."/>
            <person name="Park H.-J."/>
            <person name="Ramirez L."/>
            <person name="Alfaro M."/>
            <person name="Sun H."/>
            <person name="Tritt A."/>
            <person name="Yoshinaga Y."/>
            <person name="Zwiers L.-H."/>
            <person name="Turgeon B."/>
            <person name="Goodwin S."/>
            <person name="Spatafora J."/>
            <person name="Crous P."/>
            <person name="Grigoriev I."/>
        </authorList>
    </citation>
    <scope>NUCLEOTIDE SEQUENCE</scope>
    <source>
        <strain evidence="10">CBS 675.92</strain>
    </source>
</reference>
<feature type="domain" description="Beta-mannosidase-like galactose-binding" evidence="9">
    <location>
        <begin position="80"/>
        <end position="166"/>
    </location>
</feature>
<dbReference type="EMBL" id="ML977013">
    <property type="protein sequence ID" value="KAF1951980.1"/>
    <property type="molecule type" value="Genomic_DNA"/>
</dbReference>
<feature type="domain" description="DUF4982" evidence="7">
    <location>
        <begin position="619"/>
        <end position="672"/>
    </location>
</feature>
<dbReference type="GO" id="GO:0005975">
    <property type="term" value="P:carbohydrate metabolic process"/>
    <property type="evidence" value="ECO:0007669"/>
    <property type="project" value="InterPro"/>
</dbReference>
<organism evidence="10 11">
    <name type="scientific">Byssothecium circinans</name>
    <dbReference type="NCBI Taxonomy" id="147558"/>
    <lineage>
        <taxon>Eukaryota</taxon>
        <taxon>Fungi</taxon>
        <taxon>Dikarya</taxon>
        <taxon>Ascomycota</taxon>
        <taxon>Pezizomycotina</taxon>
        <taxon>Dothideomycetes</taxon>
        <taxon>Pleosporomycetidae</taxon>
        <taxon>Pleosporales</taxon>
        <taxon>Massarineae</taxon>
        <taxon>Massarinaceae</taxon>
        <taxon>Byssothecium</taxon>
    </lineage>
</organism>
<dbReference type="PANTHER" id="PTHR42732:SF1">
    <property type="entry name" value="BETA-MANNOSIDASE"/>
    <property type="match status" value="1"/>
</dbReference>
<dbReference type="InterPro" id="IPR040605">
    <property type="entry name" value="Glyco_hydro2_dom5"/>
</dbReference>
<evidence type="ECO:0000256" key="1">
    <source>
        <dbReference type="ARBA" id="ARBA00007401"/>
    </source>
</evidence>
<protein>
    <submittedName>
        <fullName evidence="10">Glycoside hydrolase family 2 sugar binding protein</fullName>
    </submittedName>
</protein>
<accession>A0A6A5TIJ9</accession>
<evidence type="ECO:0000259" key="6">
    <source>
        <dbReference type="Pfam" id="PF00703"/>
    </source>
</evidence>
<sequence length="951" mass="105561">MPLPPGFFLFLFFAASTIAQFQRTKYNFNSDWRLHIGDIDNAQNPSLNDSTWKPITTPHAWNEDDAFKVSIDELPTGIAWYRKHFQPPASAKDRKIFLEFEGIRHGGEFYLNGQWIGRSENGVMAFGFDVSSSVKPDQDNVVAARIDNSWEYREVAGGTNQRFQWNDKNFYANYGGINKNVFLHVTDRLHQTLPLYSNLNTTGVYVYADKIDVAGRTADVTAQSEVKNAYNSSKTFSYSVEVSDASGKPVKSFKGTSFTLKVNETRTVSASSTTSGLNFWSWGYGYLYDVRTILSINGTEVDSVTTRTGFRKTEFKNGMFKLNDRALHLKGYAQRTTNEWVALGSAVPAWLSDFSNQLVLRSNGNLIRWMHVTPWKQDVESFDRLGILQAMPAGDSEGDVTGRRWEQRKELMRDAIVYNRNNPSIVFYEGGNHGITEDHMKELNEIRDLYDPKGGRASGSREMLDSKVAEFGGEMLYINKGSNIPYWQMEYSRDEGLRKYWDNYSPPYHPDGEGAGVGAIYNRNQDTHAIENVVRWYDYYEQRPGTGTRVNAGGVNIIFSDSNTHHRGVENYRRSGEVDAVRLPKDGWYAHKVMWDGWVDVEKSATHIIGHWKYNATTVKNVTVVSTAEKVELKLNGNSLGEGVQSQRFLFTFANVKWSAGTLEAVGYTAGSVSSSDKRTTSGQAAAIKLSSHVSPNGFRADGADIALVDIEVVDSSGQRVPTALNTISFKLSGEAKWRGGIAQGPDNYILSKTLPVENGVNRVLLRSTTKSGTVSLEASSQGLTSASITLTTKDFPTTNGLSTILPSSNLPSDLSRGPTPSSSSYKPSRQALKITSVTAGSNAANTSFTYDDTETTSWAGADAATSWIRYTLSEASVINQLVMKLSGFRTKTYSLSVLVDEKVVWKGTTETNLGYVTLKLEENRGKSVEIKLEGGKGTLAVVEAEIYRTL</sequence>
<dbReference type="Gene3D" id="2.60.120.260">
    <property type="entry name" value="Galactose-binding domain-like"/>
    <property type="match status" value="1"/>
</dbReference>
<keyword evidence="3" id="KW-0326">Glycosidase</keyword>
<dbReference type="Pfam" id="PF22666">
    <property type="entry name" value="Glyco_hydro_2_N2"/>
    <property type="match status" value="1"/>
</dbReference>
<dbReference type="Pfam" id="PF16355">
    <property type="entry name" value="DUF4982"/>
    <property type="match status" value="1"/>
</dbReference>
<dbReference type="PANTHER" id="PTHR42732">
    <property type="entry name" value="BETA-GALACTOSIDASE"/>
    <property type="match status" value="1"/>
</dbReference>
<dbReference type="GO" id="GO:0004553">
    <property type="term" value="F:hydrolase activity, hydrolyzing O-glycosyl compounds"/>
    <property type="evidence" value="ECO:0007669"/>
    <property type="project" value="InterPro"/>
</dbReference>
<evidence type="ECO:0000259" key="8">
    <source>
        <dbReference type="Pfam" id="PF18565"/>
    </source>
</evidence>
<evidence type="ECO:0000256" key="3">
    <source>
        <dbReference type="ARBA" id="ARBA00023295"/>
    </source>
</evidence>
<dbReference type="InterPro" id="IPR017853">
    <property type="entry name" value="GH"/>
</dbReference>
<name>A0A6A5TIJ9_9PLEO</name>
<dbReference type="InterPro" id="IPR054593">
    <property type="entry name" value="Beta-mannosidase-like_N2"/>
</dbReference>
<dbReference type="OrthoDB" id="408532at2759"/>
<feature type="region of interest" description="Disordered" evidence="4">
    <location>
        <begin position="807"/>
        <end position="829"/>
    </location>
</feature>
<dbReference type="Pfam" id="PF00703">
    <property type="entry name" value="Glyco_hydro_2"/>
    <property type="match status" value="1"/>
</dbReference>
<dbReference type="Proteomes" id="UP000800035">
    <property type="component" value="Unassembled WGS sequence"/>
</dbReference>
<dbReference type="AlphaFoldDB" id="A0A6A5TIJ9"/>
<feature type="signal peptide" evidence="5">
    <location>
        <begin position="1"/>
        <end position="19"/>
    </location>
</feature>
<proteinExistence type="inferred from homology"/>
<feature type="domain" description="Glycoside hydrolase family 2" evidence="8">
    <location>
        <begin position="697"/>
        <end position="790"/>
    </location>
</feature>
<dbReference type="SUPFAM" id="SSF51445">
    <property type="entry name" value="(Trans)glycosidases"/>
    <property type="match status" value="1"/>
</dbReference>
<evidence type="ECO:0000259" key="7">
    <source>
        <dbReference type="Pfam" id="PF16355"/>
    </source>
</evidence>
<dbReference type="SUPFAM" id="SSF49785">
    <property type="entry name" value="Galactose-binding domain-like"/>
    <property type="match status" value="1"/>
</dbReference>
<dbReference type="Gene3D" id="2.60.40.10">
    <property type="entry name" value="Immunoglobulins"/>
    <property type="match status" value="3"/>
</dbReference>
<dbReference type="SUPFAM" id="SSF49303">
    <property type="entry name" value="beta-Galactosidase/glucuronidase domain"/>
    <property type="match status" value="1"/>
</dbReference>
<feature type="domain" description="Glycoside hydrolase family 2 immunoglobulin-like beta-sandwich" evidence="6">
    <location>
        <begin position="204"/>
        <end position="311"/>
    </location>
</feature>
<evidence type="ECO:0000256" key="4">
    <source>
        <dbReference type="SAM" id="MobiDB-lite"/>
    </source>
</evidence>
<dbReference type="Gene3D" id="3.20.20.80">
    <property type="entry name" value="Glycosidases"/>
    <property type="match status" value="1"/>
</dbReference>
<evidence type="ECO:0000259" key="9">
    <source>
        <dbReference type="Pfam" id="PF22666"/>
    </source>
</evidence>
<evidence type="ECO:0000313" key="11">
    <source>
        <dbReference type="Proteomes" id="UP000800035"/>
    </source>
</evidence>
<evidence type="ECO:0000256" key="2">
    <source>
        <dbReference type="ARBA" id="ARBA00022801"/>
    </source>
</evidence>
<gene>
    <name evidence="10" type="ORF">CC80DRAFT_573015</name>
</gene>
<comment type="similarity">
    <text evidence="1">Belongs to the glycosyl hydrolase 2 family.</text>
</comment>
<dbReference type="Pfam" id="PF18565">
    <property type="entry name" value="Glyco_hydro2_C5"/>
    <property type="match status" value="1"/>
</dbReference>
<evidence type="ECO:0000313" key="10">
    <source>
        <dbReference type="EMBL" id="KAF1951980.1"/>
    </source>
</evidence>
<dbReference type="InterPro" id="IPR032311">
    <property type="entry name" value="DUF4982"/>
</dbReference>
<evidence type="ECO:0000256" key="5">
    <source>
        <dbReference type="SAM" id="SignalP"/>
    </source>
</evidence>
<dbReference type="InterPro" id="IPR036156">
    <property type="entry name" value="Beta-gal/glucu_dom_sf"/>
</dbReference>
<keyword evidence="5" id="KW-0732">Signal</keyword>
<keyword evidence="2 10" id="KW-0378">Hydrolase</keyword>
<keyword evidence="11" id="KW-1185">Reference proteome</keyword>
<dbReference type="InterPro" id="IPR006102">
    <property type="entry name" value="Ig-like_GH2"/>
</dbReference>